<evidence type="ECO:0000313" key="1">
    <source>
        <dbReference type="EMBL" id="JAE38651.1"/>
    </source>
</evidence>
<proteinExistence type="predicted"/>
<dbReference type="AlphaFoldDB" id="A0A0A9HUW8"/>
<sequence length="63" mass="7334">MGKIWHCGRKCKRMNAVFFTIIYITDCTEHNFLISPSAGNLDFRSWWQQSYKLGKCSSERATA</sequence>
<dbReference type="EMBL" id="GBRH01159245">
    <property type="protein sequence ID" value="JAE38651.1"/>
    <property type="molecule type" value="Transcribed_RNA"/>
</dbReference>
<organism evidence="1">
    <name type="scientific">Arundo donax</name>
    <name type="common">Giant reed</name>
    <name type="synonym">Donax arundinaceus</name>
    <dbReference type="NCBI Taxonomy" id="35708"/>
    <lineage>
        <taxon>Eukaryota</taxon>
        <taxon>Viridiplantae</taxon>
        <taxon>Streptophyta</taxon>
        <taxon>Embryophyta</taxon>
        <taxon>Tracheophyta</taxon>
        <taxon>Spermatophyta</taxon>
        <taxon>Magnoliopsida</taxon>
        <taxon>Liliopsida</taxon>
        <taxon>Poales</taxon>
        <taxon>Poaceae</taxon>
        <taxon>PACMAD clade</taxon>
        <taxon>Arundinoideae</taxon>
        <taxon>Arundineae</taxon>
        <taxon>Arundo</taxon>
    </lineage>
</organism>
<accession>A0A0A9HUW8</accession>
<reference evidence="1" key="2">
    <citation type="journal article" date="2015" name="Data Brief">
        <title>Shoot transcriptome of the giant reed, Arundo donax.</title>
        <authorList>
            <person name="Barrero R.A."/>
            <person name="Guerrero F.D."/>
            <person name="Moolhuijzen P."/>
            <person name="Goolsby J.A."/>
            <person name="Tidwell J."/>
            <person name="Bellgard S.E."/>
            <person name="Bellgard M.I."/>
        </authorList>
    </citation>
    <scope>NUCLEOTIDE SEQUENCE</scope>
    <source>
        <tissue evidence="1">Shoot tissue taken approximately 20 cm above the soil surface</tissue>
    </source>
</reference>
<protein>
    <submittedName>
        <fullName evidence="1">Uncharacterized protein</fullName>
    </submittedName>
</protein>
<reference evidence="1" key="1">
    <citation type="submission" date="2014-09" db="EMBL/GenBank/DDBJ databases">
        <authorList>
            <person name="Magalhaes I.L.F."/>
            <person name="Oliveira U."/>
            <person name="Santos F.R."/>
            <person name="Vidigal T.H.D.A."/>
            <person name="Brescovit A.D."/>
            <person name="Santos A.J."/>
        </authorList>
    </citation>
    <scope>NUCLEOTIDE SEQUENCE</scope>
    <source>
        <tissue evidence="1">Shoot tissue taken approximately 20 cm above the soil surface</tissue>
    </source>
</reference>
<name>A0A0A9HUW8_ARUDO</name>